<dbReference type="PROSITE" id="PS00383">
    <property type="entry name" value="TYR_PHOSPHATASE_1"/>
    <property type="match status" value="1"/>
</dbReference>
<dbReference type="InterPro" id="IPR020422">
    <property type="entry name" value="TYR_PHOSPHATASE_DUAL_dom"/>
</dbReference>
<keyword evidence="4" id="KW-0904">Protein phosphatase</keyword>
<dbReference type="AlphaFoldDB" id="A0A1E3Q6E3"/>
<dbReference type="SUPFAM" id="SSF52799">
    <property type="entry name" value="(Phosphotyrosine protein) phosphatases II"/>
    <property type="match status" value="1"/>
</dbReference>
<dbReference type="PANTHER" id="PTHR45848">
    <property type="entry name" value="DUAL SPECIFICITY PROTEIN PHOSPHATASE 12 FAMILY MEMBER"/>
    <property type="match status" value="1"/>
</dbReference>
<dbReference type="PROSITE" id="PS50054">
    <property type="entry name" value="TYR_PHOSPHATASE_DUAL"/>
    <property type="match status" value="1"/>
</dbReference>
<evidence type="ECO:0000313" key="8">
    <source>
        <dbReference type="EMBL" id="ODQ72577.1"/>
    </source>
</evidence>
<evidence type="ECO:0000256" key="1">
    <source>
        <dbReference type="ARBA" id="ARBA00008601"/>
    </source>
</evidence>
<dbReference type="PROSITE" id="PS50056">
    <property type="entry name" value="TYR_PHOSPHATASE_2"/>
    <property type="match status" value="1"/>
</dbReference>
<dbReference type="InterPro" id="IPR000340">
    <property type="entry name" value="Dual-sp_phosphatase_cat-dom"/>
</dbReference>
<feature type="active site" description="Phosphocysteine intermediate" evidence="5">
    <location>
        <position position="89"/>
    </location>
</feature>
<dbReference type="GO" id="GO:0004725">
    <property type="term" value="F:protein tyrosine phosphatase activity"/>
    <property type="evidence" value="ECO:0007669"/>
    <property type="project" value="UniProtKB-EC"/>
</dbReference>
<feature type="domain" description="Tyrosine-protein phosphatase" evidence="6">
    <location>
        <begin position="2"/>
        <end position="145"/>
    </location>
</feature>
<reference evidence="8 9" key="1">
    <citation type="journal article" date="2016" name="Proc. Natl. Acad. Sci. U.S.A.">
        <title>Comparative genomics of biotechnologically important yeasts.</title>
        <authorList>
            <person name="Riley R."/>
            <person name="Haridas S."/>
            <person name="Wolfe K.H."/>
            <person name="Lopes M.R."/>
            <person name="Hittinger C.T."/>
            <person name="Goeker M."/>
            <person name="Salamov A.A."/>
            <person name="Wisecaver J.H."/>
            <person name="Long T.M."/>
            <person name="Calvey C.H."/>
            <person name="Aerts A.L."/>
            <person name="Barry K.W."/>
            <person name="Choi C."/>
            <person name="Clum A."/>
            <person name="Coughlan A.Y."/>
            <person name="Deshpande S."/>
            <person name="Douglass A.P."/>
            <person name="Hanson S.J."/>
            <person name="Klenk H.-P."/>
            <person name="LaButti K.M."/>
            <person name="Lapidus A."/>
            <person name="Lindquist E.A."/>
            <person name="Lipzen A.M."/>
            <person name="Meier-Kolthoff J.P."/>
            <person name="Ohm R.A."/>
            <person name="Otillar R.P."/>
            <person name="Pangilinan J.L."/>
            <person name="Peng Y."/>
            <person name="Rokas A."/>
            <person name="Rosa C.A."/>
            <person name="Scheuner C."/>
            <person name="Sibirny A.A."/>
            <person name="Slot J.C."/>
            <person name="Stielow J.B."/>
            <person name="Sun H."/>
            <person name="Kurtzman C.P."/>
            <person name="Blackwell M."/>
            <person name="Grigoriev I.V."/>
            <person name="Jeffries T.W."/>
        </authorList>
    </citation>
    <scope>NUCLEOTIDE SEQUENCE [LARGE SCALE GENOMIC DNA]</scope>
    <source>
        <strain evidence="8 9">NRRL Y-11557</strain>
    </source>
</reference>
<dbReference type="Pfam" id="PF00782">
    <property type="entry name" value="DSPc"/>
    <property type="match status" value="1"/>
</dbReference>
<evidence type="ECO:0000259" key="6">
    <source>
        <dbReference type="PROSITE" id="PS50054"/>
    </source>
</evidence>
<sequence length="307" mass="34040">MAMHKVPDYNIYIGTLFALQGQKALADAGVTHVLSALMGNIDMRLVSSFKHMHIQVEDDDDEDMLQYFNQSNAFIAEALSSGGTILVHCIAGISRSSTLVIAYIMQDRRISLEEAWSLVQEGRPIACPNDSFKEQLAIYEQDGFAVSESSPSYRRWKLKKQAELATASGTAPLPKIYSEEKATGNSTVELRCKKCRCPLAQSSAIIPHFPPSASSKYDASYKSKIGPSMVSVLAPSCMHYFLDPVRWMQPELEKGELDGKFDCPKCQTKIGSYRWQGMQCTCGAWVTPGISIQRGRADEIRMFTAKA</sequence>
<dbReference type="SMART" id="SM00195">
    <property type="entry name" value="DSPc"/>
    <property type="match status" value="1"/>
</dbReference>
<gene>
    <name evidence="8" type="ORF">LIPSTDRAFT_3963</name>
</gene>
<dbReference type="Gene3D" id="3.90.190.10">
    <property type="entry name" value="Protein tyrosine phosphatase superfamily"/>
    <property type="match status" value="1"/>
</dbReference>
<dbReference type="PANTHER" id="PTHR45848:SF4">
    <property type="entry name" value="DUAL SPECIFICITY PROTEIN PHOSPHATASE 12"/>
    <property type="match status" value="1"/>
</dbReference>
<dbReference type="SMART" id="SM00404">
    <property type="entry name" value="PTPc_motif"/>
    <property type="match status" value="1"/>
</dbReference>
<dbReference type="PIRSF" id="PIRSF000941">
    <property type="entry name" value="DUSP12"/>
    <property type="match status" value="1"/>
</dbReference>
<organism evidence="8 9">
    <name type="scientific">Lipomyces starkeyi NRRL Y-11557</name>
    <dbReference type="NCBI Taxonomy" id="675824"/>
    <lineage>
        <taxon>Eukaryota</taxon>
        <taxon>Fungi</taxon>
        <taxon>Dikarya</taxon>
        <taxon>Ascomycota</taxon>
        <taxon>Saccharomycotina</taxon>
        <taxon>Lipomycetes</taxon>
        <taxon>Lipomycetales</taxon>
        <taxon>Lipomycetaceae</taxon>
        <taxon>Lipomyces</taxon>
    </lineage>
</organism>
<dbReference type="InterPro" id="IPR000387">
    <property type="entry name" value="Tyr_Pase_dom"/>
</dbReference>
<evidence type="ECO:0000259" key="7">
    <source>
        <dbReference type="PROSITE" id="PS50056"/>
    </source>
</evidence>
<keyword evidence="9" id="KW-1185">Reference proteome</keyword>
<accession>A0A1E3Q6E3</accession>
<evidence type="ECO:0000256" key="3">
    <source>
        <dbReference type="ARBA" id="ARBA00022801"/>
    </source>
</evidence>
<dbReference type="CDD" id="cd14498">
    <property type="entry name" value="DSP"/>
    <property type="match status" value="1"/>
</dbReference>
<dbReference type="OrthoDB" id="2017893at2759"/>
<proteinExistence type="inferred from homology"/>
<name>A0A1E3Q6E3_LIPST</name>
<dbReference type="GO" id="GO:0008138">
    <property type="term" value="F:protein tyrosine/serine/threonine phosphatase activity"/>
    <property type="evidence" value="ECO:0007669"/>
    <property type="project" value="InterPro"/>
</dbReference>
<evidence type="ECO:0000256" key="5">
    <source>
        <dbReference type="PIRSR" id="PIRSR000941-50"/>
    </source>
</evidence>
<dbReference type="InterPro" id="IPR016278">
    <property type="entry name" value="DUSP12"/>
</dbReference>
<evidence type="ECO:0000256" key="2">
    <source>
        <dbReference type="ARBA" id="ARBA00013064"/>
    </source>
</evidence>
<comment type="similarity">
    <text evidence="1">Belongs to the protein-tyrosine phosphatase family. Non-receptor class dual specificity subfamily.</text>
</comment>
<dbReference type="Proteomes" id="UP000094385">
    <property type="component" value="Unassembled WGS sequence"/>
</dbReference>
<dbReference type="EC" id="3.1.3.48" evidence="2"/>
<dbReference type="STRING" id="675824.A0A1E3Q6E3"/>
<dbReference type="GO" id="GO:0005634">
    <property type="term" value="C:nucleus"/>
    <property type="evidence" value="ECO:0007669"/>
    <property type="project" value="TreeGrafter"/>
</dbReference>
<feature type="domain" description="Tyrosine specific protein phosphatases" evidence="7">
    <location>
        <begin position="65"/>
        <end position="124"/>
    </location>
</feature>
<dbReference type="InterPro" id="IPR016130">
    <property type="entry name" value="Tyr_Pase_AS"/>
</dbReference>
<evidence type="ECO:0000256" key="4">
    <source>
        <dbReference type="ARBA" id="ARBA00022912"/>
    </source>
</evidence>
<evidence type="ECO:0000313" key="9">
    <source>
        <dbReference type="Proteomes" id="UP000094385"/>
    </source>
</evidence>
<keyword evidence="3" id="KW-0378">Hydrolase</keyword>
<protein>
    <recommendedName>
        <fullName evidence="2">protein-tyrosine-phosphatase</fullName>
        <ecNumber evidence="2">3.1.3.48</ecNumber>
    </recommendedName>
</protein>
<dbReference type="InterPro" id="IPR029021">
    <property type="entry name" value="Prot-tyrosine_phosphatase-like"/>
</dbReference>
<dbReference type="EMBL" id="KV454295">
    <property type="protein sequence ID" value="ODQ72577.1"/>
    <property type="molecule type" value="Genomic_DNA"/>
</dbReference>
<dbReference type="InterPro" id="IPR003595">
    <property type="entry name" value="Tyr_Pase_cat"/>
</dbReference>